<reference evidence="4 5" key="1">
    <citation type="submission" date="2019-01" db="EMBL/GenBank/DDBJ databases">
        <title>A draft genome assembly of the solar-powered sea slug Elysia chlorotica.</title>
        <authorList>
            <person name="Cai H."/>
            <person name="Li Q."/>
            <person name="Fang X."/>
            <person name="Li J."/>
            <person name="Curtis N.E."/>
            <person name="Altenburger A."/>
            <person name="Shibata T."/>
            <person name="Feng M."/>
            <person name="Maeda T."/>
            <person name="Schwartz J.A."/>
            <person name="Shigenobu S."/>
            <person name="Lundholm N."/>
            <person name="Nishiyama T."/>
            <person name="Yang H."/>
            <person name="Hasebe M."/>
            <person name="Li S."/>
            <person name="Pierce S.K."/>
            <person name="Wang J."/>
        </authorList>
    </citation>
    <scope>NUCLEOTIDE SEQUENCE [LARGE SCALE GENOMIC DNA]</scope>
    <source>
        <strain evidence="4">EC2010</strain>
        <tissue evidence="4">Whole organism of an adult</tissue>
    </source>
</reference>
<evidence type="ECO:0000313" key="4">
    <source>
        <dbReference type="EMBL" id="RUS90003.1"/>
    </source>
</evidence>
<feature type="region of interest" description="Disordered" evidence="1">
    <location>
        <begin position="738"/>
        <end position="855"/>
    </location>
</feature>
<evidence type="ECO:0008006" key="6">
    <source>
        <dbReference type="Google" id="ProtNLM"/>
    </source>
</evidence>
<organism evidence="4 5">
    <name type="scientific">Elysia chlorotica</name>
    <name type="common">Eastern emerald elysia</name>
    <name type="synonym">Sea slug</name>
    <dbReference type="NCBI Taxonomy" id="188477"/>
    <lineage>
        <taxon>Eukaryota</taxon>
        <taxon>Metazoa</taxon>
        <taxon>Spiralia</taxon>
        <taxon>Lophotrochozoa</taxon>
        <taxon>Mollusca</taxon>
        <taxon>Gastropoda</taxon>
        <taxon>Heterobranchia</taxon>
        <taxon>Euthyneura</taxon>
        <taxon>Panpulmonata</taxon>
        <taxon>Sacoglossa</taxon>
        <taxon>Placobranchoidea</taxon>
        <taxon>Plakobranchidae</taxon>
        <taxon>Elysia</taxon>
    </lineage>
</organism>
<dbReference type="Gene3D" id="3.30.70.270">
    <property type="match status" value="2"/>
</dbReference>
<dbReference type="GO" id="GO:0015074">
    <property type="term" value="P:DNA integration"/>
    <property type="evidence" value="ECO:0007669"/>
    <property type="project" value="InterPro"/>
</dbReference>
<dbReference type="PROSITE" id="PS50878">
    <property type="entry name" value="RT_POL"/>
    <property type="match status" value="1"/>
</dbReference>
<dbReference type="InterPro" id="IPR001584">
    <property type="entry name" value="Integrase_cat-core"/>
</dbReference>
<dbReference type="OrthoDB" id="10053647at2759"/>
<dbReference type="PANTHER" id="PTHR37984">
    <property type="entry name" value="PROTEIN CBG26694"/>
    <property type="match status" value="1"/>
</dbReference>
<dbReference type="Gene3D" id="3.30.420.10">
    <property type="entry name" value="Ribonuclease H-like superfamily/Ribonuclease H"/>
    <property type="match status" value="1"/>
</dbReference>
<dbReference type="Pfam" id="PF00078">
    <property type="entry name" value="RVT_1"/>
    <property type="match status" value="1"/>
</dbReference>
<feature type="compositionally biased region" description="Basic residues" evidence="1">
    <location>
        <begin position="837"/>
        <end position="855"/>
    </location>
</feature>
<dbReference type="FunFam" id="1.10.340.70:FF:000003">
    <property type="entry name" value="Protein CBG25708"/>
    <property type="match status" value="1"/>
</dbReference>
<evidence type="ECO:0000256" key="1">
    <source>
        <dbReference type="SAM" id="MobiDB-lite"/>
    </source>
</evidence>
<feature type="domain" description="Integrase catalytic" evidence="3">
    <location>
        <begin position="497"/>
        <end position="607"/>
    </location>
</feature>
<dbReference type="InterPro" id="IPR036397">
    <property type="entry name" value="RNaseH_sf"/>
</dbReference>
<name>A0A3S1BJW3_ELYCH</name>
<dbReference type="FunFam" id="3.10.20.370:FF:000001">
    <property type="entry name" value="Retrovirus-related Pol polyprotein from transposon 17.6-like protein"/>
    <property type="match status" value="1"/>
</dbReference>
<evidence type="ECO:0000313" key="5">
    <source>
        <dbReference type="Proteomes" id="UP000271974"/>
    </source>
</evidence>
<dbReference type="GO" id="GO:0003676">
    <property type="term" value="F:nucleic acid binding"/>
    <property type="evidence" value="ECO:0007669"/>
    <property type="project" value="InterPro"/>
</dbReference>
<evidence type="ECO:0000259" key="2">
    <source>
        <dbReference type="PROSITE" id="PS50878"/>
    </source>
</evidence>
<feature type="region of interest" description="Disordered" evidence="1">
    <location>
        <begin position="660"/>
        <end position="679"/>
    </location>
</feature>
<dbReference type="CDD" id="cd09274">
    <property type="entry name" value="RNase_HI_RT_Ty3"/>
    <property type="match status" value="1"/>
</dbReference>
<accession>A0A3S1BJW3</accession>
<feature type="domain" description="Reverse transcriptase" evidence="2">
    <location>
        <begin position="1"/>
        <end position="139"/>
    </location>
</feature>
<keyword evidence="5" id="KW-1185">Reference proteome</keyword>
<dbReference type="PROSITE" id="PS50994">
    <property type="entry name" value="INTEGRASE"/>
    <property type="match status" value="1"/>
</dbReference>
<dbReference type="EMBL" id="RQTK01000043">
    <property type="protein sequence ID" value="RUS90003.1"/>
    <property type="molecule type" value="Genomic_DNA"/>
</dbReference>
<dbReference type="InterPro" id="IPR041577">
    <property type="entry name" value="RT_RNaseH_2"/>
</dbReference>
<dbReference type="Proteomes" id="UP000271974">
    <property type="component" value="Unassembled WGS sequence"/>
</dbReference>
<proteinExistence type="predicted"/>
<feature type="compositionally biased region" description="Polar residues" evidence="1">
    <location>
        <begin position="810"/>
        <end position="820"/>
    </location>
</feature>
<feature type="compositionally biased region" description="Basic and acidic residues" evidence="1">
    <location>
        <begin position="796"/>
        <end position="805"/>
    </location>
</feature>
<dbReference type="STRING" id="188477.A0A3S1BJW3"/>
<evidence type="ECO:0000259" key="3">
    <source>
        <dbReference type="PROSITE" id="PS50994"/>
    </source>
</evidence>
<gene>
    <name evidence="4" type="ORF">EGW08_002270</name>
</gene>
<dbReference type="SUPFAM" id="SSF53098">
    <property type="entry name" value="Ribonuclease H-like"/>
    <property type="match status" value="1"/>
</dbReference>
<protein>
    <recommendedName>
        <fullName evidence="6">Integrase catalytic domain-containing protein</fullName>
    </recommendedName>
</protein>
<feature type="compositionally biased region" description="Low complexity" evidence="1">
    <location>
        <begin position="739"/>
        <end position="752"/>
    </location>
</feature>
<dbReference type="FunFam" id="3.30.70.270:FF:000026">
    <property type="entry name" value="Transposon Ty3-G Gag-Pol polyprotein"/>
    <property type="match status" value="1"/>
</dbReference>
<feature type="compositionally biased region" description="Polar residues" evidence="1">
    <location>
        <begin position="758"/>
        <end position="770"/>
    </location>
</feature>
<dbReference type="PANTHER" id="PTHR37984:SF8">
    <property type="entry name" value="CCHC-TYPE DOMAIN-CONTAINING PROTEIN"/>
    <property type="match status" value="1"/>
</dbReference>
<dbReference type="InterPro" id="IPR000477">
    <property type="entry name" value="RT_dom"/>
</dbReference>
<dbReference type="InterPro" id="IPR012337">
    <property type="entry name" value="RNaseH-like_sf"/>
</dbReference>
<dbReference type="Gene3D" id="3.10.20.370">
    <property type="match status" value="1"/>
</dbReference>
<dbReference type="AlphaFoldDB" id="A0A3S1BJW3"/>
<dbReference type="FunFam" id="3.30.420.10:FF:000063">
    <property type="entry name" value="Retrovirus-related Pol polyprotein from transposon 297-like Protein"/>
    <property type="match status" value="1"/>
</dbReference>
<comment type="caution">
    <text evidence="4">The sequence shown here is derived from an EMBL/GenBank/DDBJ whole genome shotgun (WGS) entry which is preliminary data.</text>
</comment>
<dbReference type="InterPro" id="IPR050951">
    <property type="entry name" value="Retrovirus_Pol_polyprotein"/>
</dbReference>
<dbReference type="InterPro" id="IPR041588">
    <property type="entry name" value="Integrase_H2C2"/>
</dbReference>
<dbReference type="Pfam" id="PF17921">
    <property type="entry name" value="Integrase_H2C2"/>
    <property type="match status" value="1"/>
</dbReference>
<dbReference type="Pfam" id="PF17919">
    <property type="entry name" value="RT_RNaseH_2"/>
    <property type="match status" value="1"/>
</dbReference>
<dbReference type="InterPro" id="IPR043128">
    <property type="entry name" value="Rev_trsase/Diguanyl_cyclase"/>
</dbReference>
<dbReference type="Gene3D" id="1.10.340.70">
    <property type="match status" value="1"/>
</dbReference>
<dbReference type="SUPFAM" id="SSF56672">
    <property type="entry name" value="DNA/RNA polymerases"/>
    <property type="match status" value="1"/>
</dbReference>
<dbReference type="Pfam" id="PF00665">
    <property type="entry name" value="rve"/>
    <property type="match status" value="1"/>
</dbReference>
<sequence>MSTISFTKEESTDESDSEGEDYLINIGAKSLSASLFVNSRKVKFHIDTGADVNTIGRKNVFSRQLKPTNRQLVMWNGTKVKPLGCINVADDIVVFGKTEAEHNDNMKELQRRCRERNIILNEEKACLKKTEIDFLGHTIGKDGLKPDTNKVRAILEMPEPKDVSAVRRFCGIIQYLARFMPNLSRTAEPLRALTRKDAEFNWTERCQASFKELKQKVAEAATLKFFNPDEPLALQVDSSNDGMGAVLLQKGVPIEYASRSLTKTQQKWAQIEKETLAVVFGLERFHQYTYGRQVTIENDHKPLETILNKPLGQAPKRLQNLMMRINRYSIKFQFVPGKDLKLADALSRACLKESEEVEEQFINCIQIRDATMDKIQCATEKDKGLQELKSYVKHGWPDKQTLRPELKPYSDIQDCISIDKEVLLKGDRVIIPLSLRSEMKDKLHRSHLGYDSMTRRARETVYWPGINRDLKQLAESCDACQINKPSNQKEPLKQHEEGNRPWQKVGLDFFEIGGRQYLLIVDYFSGFIEVEHMQLTTTTHTVLKLKQQFARFGIPNMIISDNGPQFSSGKFKEFTEKWNIIHKTSSPGNPRSNGKAEAAVKVIKSMMKRAANAETDPYEGLLELRNTPKQETGLSPAQIMFGRKTRSLLPSIITRRSSDYTDMQEKRQKRRLSTKTHYDKTSAPLPKLAVGQRVYYEPFGQNSRKWLSGTIESKPDFRSYIIKGDNGGKYRRNRRYIKPSFCPPSSQFSQTPKFSMINDDNLTPSPTSANAKEMIQQVPHSQRTHQQDQSTGQGDRGGDTTRSRVELPGSPTTDDFSNSPIHPDQRSAGAHPDNRNKHTITKSGRVVRKPNKYTC</sequence>
<dbReference type="InterPro" id="IPR043502">
    <property type="entry name" value="DNA/RNA_pol_sf"/>
</dbReference>